<dbReference type="SUPFAM" id="SSF54001">
    <property type="entry name" value="Cysteine proteinases"/>
    <property type="match status" value="1"/>
</dbReference>
<protein>
    <submittedName>
        <fullName evidence="2">Transglutaminase family protein</fullName>
    </submittedName>
</protein>
<dbReference type="PANTHER" id="PTHR33490:SF12">
    <property type="entry name" value="BLL5557 PROTEIN"/>
    <property type="match status" value="1"/>
</dbReference>
<evidence type="ECO:0000313" key="3">
    <source>
        <dbReference type="Proteomes" id="UP000290407"/>
    </source>
</evidence>
<dbReference type="Pfam" id="PF08379">
    <property type="entry name" value="Bact_transglu_N"/>
    <property type="match status" value="1"/>
</dbReference>
<dbReference type="InterPro" id="IPR013589">
    <property type="entry name" value="Bac_transglu_N"/>
</dbReference>
<dbReference type="Proteomes" id="UP000290407">
    <property type="component" value="Unassembled WGS sequence"/>
</dbReference>
<dbReference type="SMART" id="SM00460">
    <property type="entry name" value="TGc"/>
    <property type="match status" value="1"/>
</dbReference>
<dbReference type="Gene3D" id="2.60.40.2250">
    <property type="match status" value="1"/>
</dbReference>
<accession>A0A4Q2UF35</accession>
<dbReference type="Gene3D" id="3.10.620.30">
    <property type="match status" value="1"/>
</dbReference>
<organism evidence="2 3">
    <name type="scientific">Spirosoma sordidisoli</name>
    <dbReference type="NCBI Taxonomy" id="2502893"/>
    <lineage>
        <taxon>Bacteria</taxon>
        <taxon>Pseudomonadati</taxon>
        <taxon>Bacteroidota</taxon>
        <taxon>Cytophagia</taxon>
        <taxon>Cytophagales</taxon>
        <taxon>Cytophagaceae</taxon>
        <taxon>Spirosoma</taxon>
    </lineage>
</organism>
<dbReference type="InterPro" id="IPR002931">
    <property type="entry name" value="Transglutaminase-like"/>
</dbReference>
<dbReference type="PANTHER" id="PTHR33490">
    <property type="entry name" value="BLR5614 PROTEIN-RELATED"/>
    <property type="match status" value="1"/>
</dbReference>
<dbReference type="EMBL" id="SBLB01000007">
    <property type="protein sequence ID" value="RYC67634.1"/>
    <property type="molecule type" value="Genomic_DNA"/>
</dbReference>
<reference evidence="2 3" key="1">
    <citation type="submission" date="2019-01" db="EMBL/GenBank/DDBJ databases">
        <title>Spirosoma flava sp. nov., a propanil-degrading bacterium isolated from herbicide-contaminated soil.</title>
        <authorList>
            <person name="Zhang L."/>
            <person name="Jiang J.-D."/>
        </authorList>
    </citation>
    <scope>NUCLEOTIDE SEQUENCE [LARGE SCALE GENOMIC DNA]</scope>
    <source>
        <strain evidence="2 3">TY50</strain>
    </source>
</reference>
<dbReference type="AlphaFoldDB" id="A0A4Q2UF35"/>
<dbReference type="InterPro" id="IPR038765">
    <property type="entry name" value="Papain-like_cys_pep_sf"/>
</dbReference>
<dbReference type="Pfam" id="PF01841">
    <property type="entry name" value="Transglut_core"/>
    <property type="match status" value="1"/>
</dbReference>
<feature type="domain" description="Transglutaminase-like" evidence="1">
    <location>
        <begin position="159"/>
        <end position="219"/>
    </location>
</feature>
<keyword evidence="3" id="KW-1185">Reference proteome</keyword>
<name>A0A4Q2UF35_9BACT</name>
<proteinExistence type="predicted"/>
<gene>
    <name evidence="2" type="ORF">EQG79_23290</name>
</gene>
<evidence type="ECO:0000313" key="2">
    <source>
        <dbReference type="EMBL" id="RYC67634.1"/>
    </source>
</evidence>
<evidence type="ECO:0000259" key="1">
    <source>
        <dbReference type="SMART" id="SM00460"/>
    </source>
</evidence>
<dbReference type="RefSeq" id="WP_077922229.1">
    <property type="nucleotide sequence ID" value="NZ_SBLB01000007.1"/>
</dbReference>
<sequence length="274" mass="30630">MQLNAGCDLQFQAEGPTPLVLMLRPRSGAGQWIIREEYQITPTVNVTEFTDMYGNLCQRLVAPEGPFSIHFTATVQTADAIDVAPGAPYTPVEDLPDDVLHYTLPSRYCQSDQLSELATQITDGVEPGYDQPEAIRRWINENIRYEYGTSDASTSAVDTAQHRVGVCRDFTHLGISLCRALNIPARMVVGYLYQLDPMDLHAWFEAYVDGRWFTFDATQREPRGNRITVAYGRDAADVAFTTQFGPMTLESMRVWVDALEPEPEETEPAQPTGA</sequence>
<comment type="caution">
    <text evidence="2">The sequence shown here is derived from an EMBL/GenBank/DDBJ whole genome shotgun (WGS) entry which is preliminary data.</text>
</comment>